<gene>
    <name evidence="2" type="ORF">GCM10025751_57440</name>
</gene>
<dbReference type="Proteomes" id="UP001501729">
    <property type="component" value="Unassembled WGS sequence"/>
</dbReference>
<dbReference type="GeneID" id="68617354"/>
<protein>
    <submittedName>
        <fullName evidence="2">Uncharacterized protein</fullName>
    </submittedName>
</protein>
<dbReference type="RefSeq" id="WP_227779195.1">
    <property type="nucleotide sequence ID" value="NZ_BAABKX010000030.1"/>
</dbReference>
<evidence type="ECO:0000256" key="1">
    <source>
        <dbReference type="SAM" id="MobiDB-lite"/>
    </source>
</evidence>
<feature type="region of interest" description="Disordered" evidence="1">
    <location>
        <begin position="324"/>
        <end position="354"/>
    </location>
</feature>
<evidence type="ECO:0000313" key="3">
    <source>
        <dbReference type="Proteomes" id="UP001501729"/>
    </source>
</evidence>
<dbReference type="AlphaFoldDB" id="A0AAV3US62"/>
<feature type="region of interest" description="Disordered" evidence="1">
    <location>
        <begin position="1"/>
        <end position="20"/>
    </location>
</feature>
<comment type="caution">
    <text evidence="2">The sequence shown here is derived from an EMBL/GenBank/DDBJ whole genome shotgun (WGS) entry which is preliminary data.</text>
</comment>
<sequence>MSATTDSVTQPHQPSPKNVQKTFWTDSHGDAQLDALAAINDCSQGALLRSLVEEAFIDRFDDLDPEHIEHGRVSVEDLQALANDELTVDDLDLETEAPEPVEKHESDSYYLTVTPDDLAEPGPELEWDTLRDAVKNPEDGGYWNDELEIHESRLNSTTLKASHRPAARILTGLARSQVYENRIVPQATIDELIDEYCLHLTNRVTDDEQERGKEYIRETYTSLVADHLYENPSPIAESYYCTKTQLQTRLQAEVNTAHRLAQQADTITDFEAWKREETSKSDAGDEPTREQWFFALNKWVTEILKAKQIGRTCATELRRREYDIPTTNTDADDKTNLNADGDEETAPRADEDATPATAFDAHHEHLYTARTAFGTLSVDVKAEVINGLDDALLALIDN</sequence>
<evidence type="ECO:0000313" key="2">
    <source>
        <dbReference type="EMBL" id="GAA5065973.1"/>
    </source>
</evidence>
<name>A0AAV3US62_9EURY</name>
<reference evidence="2 3" key="1">
    <citation type="journal article" date="2019" name="Int. J. Syst. Evol. Microbiol.">
        <title>The Global Catalogue of Microorganisms (GCM) 10K type strain sequencing project: providing services to taxonomists for standard genome sequencing and annotation.</title>
        <authorList>
            <consortium name="The Broad Institute Genomics Platform"/>
            <consortium name="The Broad Institute Genome Sequencing Center for Infectious Disease"/>
            <person name="Wu L."/>
            <person name="Ma J."/>
        </authorList>
    </citation>
    <scope>NUCLEOTIDE SEQUENCE [LARGE SCALE GENOMIC DNA]</scope>
    <source>
        <strain evidence="2 3">JCM 17504</strain>
    </source>
</reference>
<accession>A0AAV3US62</accession>
<keyword evidence="3" id="KW-1185">Reference proteome</keyword>
<proteinExistence type="predicted"/>
<organism evidence="2 3">
    <name type="scientific">Haladaptatus pallidirubidus</name>
    <dbReference type="NCBI Taxonomy" id="1008152"/>
    <lineage>
        <taxon>Archaea</taxon>
        <taxon>Methanobacteriati</taxon>
        <taxon>Methanobacteriota</taxon>
        <taxon>Stenosarchaea group</taxon>
        <taxon>Halobacteria</taxon>
        <taxon>Halobacteriales</taxon>
        <taxon>Haladaptataceae</taxon>
        <taxon>Haladaptatus</taxon>
    </lineage>
</organism>
<dbReference type="EMBL" id="BAABKX010000030">
    <property type="protein sequence ID" value="GAA5065973.1"/>
    <property type="molecule type" value="Genomic_DNA"/>
</dbReference>